<dbReference type="RefSeq" id="WP_070126241.1">
    <property type="nucleotide sequence ID" value="NZ_MDHN01000032.1"/>
</dbReference>
<gene>
    <name evidence="1" type="ORF">BFC18_15555</name>
</gene>
<keyword evidence="2" id="KW-1185">Reference proteome</keyword>
<sequence>MKSTNKTPQLLTENAAKSVTGAGFIKLPVEIEDKPKLIPSRNFTTALGEHGGDLPEESIW</sequence>
<dbReference type="Proteomes" id="UP000175691">
    <property type="component" value="Unassembled WGS sequence"/>
</dbReference>
<organism evidence="1 2">
    <name type="scientific">Alteromonas confluentis</name>
    <dbReference type="NCBI Taxonomy" id="1656094"/>
    <lineage>
        <taxon>Bacteria</taxon>
        <taxon>Pseudomonadati</taxon>
        <taxon>Pseudomonadota</taxon>
        <taxon>Gammaproteobacteria</taxon>
        <taxon>Alteromonadales</taxon>
        <taxon>Alteromonadaceae</taxon>
        <taxon>Alteromonas/Salinimonas group</taxon>
        <taxon>Alteromonas</taxon>
    </lineage>
</organism>
<evidence type="ECO:0000313" key="2">
    <source>
        <dbReference type="Proteomes" id="UP000175691"/>
    </source>
</evidence>
<name>A0A1E7Z8X2_9ALTE</name>
<protein>
    <submittedName>
        <fullName evidence="1">Uncharacterized protein</fullName>
    </submittedName>
</protein>
<accession>A0A1E7Z8X2</accession>
<dbReference type="STRING" id="1656094.BFC18_15555"/>
<comment type="caution">
    <text evidence="1">The sequence shown here is derived from an EMBL/GenBank/DDBJ whole genome shotgun (WGS) entry which is preliminary data.</text>
</comment>
<dbReference type="EMBL" id="MDHN01000032">
    <property type="protein sequence ID" value="OFC69993.1"/>
    <property type="molecule type" value="Genomic_DNA"/>
</dbReference>
<dbReference type="AlphaFoldDB" id="A0A1E7Z8X2"/>
<dbReference type="OrthoDB" id="6332914at2"/>
<evidence type="ECO:0000313" key="1">
    <source>
        <dbReference type="EMBL" id="OFC69993.1"/>
    </source>
</evidence>
<proteinExistence type="predicted"/>
<reference evidence="1 2" key="1">
    <citation type="submission" date="2016-08" db="EMBL/GenBank/DDBJ databases">
        <authorList>
            <person name="Seilhamer J.J."/>
        </authorList>
    </citation>
    <scope>NUCLEOTIDE SEQUENCE [LARGE SCALE GENOMIC DNA]</scope>
    <source>
        <strain evidence="1 2">KCTC 42603</strain>
    </source>
</reference>